<reference evidence="1" key="2">
    <citation type="submission" date="2019-01" db="EMBL/GenBank/DDBJ databases">
        <authorList>
            <consortium name="NCBI Pathogen Detection Project"/>
        </authorList>
    </citation>
    <scope>NUCLEOTIDE SEQUENCE</scope>
    <source>
        <strain evidence="1">BCW_3452</strain>
    </source>
</reference>
<dbReference type="Proteomes" id="UP000863257">
    <property type="component" value="Unassembled WGS sequence"/>
</dbReference>
<accession>A0A8H9MVG2</accession>
<reference evidence="1" key="1">
    <citation type="journal article" date="2018" name="Genome Biol.">
        <title>SKESA: strategic k-mer extension for scrupulous assemblies.</title>
        <authorList>
            <person name="Souvorov A."/>
            <person name="Agarwala R."/>
            <person name="Lipman D.J."/>
        </authorList>
    </citation>
    <scope>NUCLEOTIDE SEQUENCE</scope>
    <source>
        <strain evidence="1">BCW_3452</strain>
    </source>
</reference>
<protein>
    <submittedName>
        <fullName evidence="1">Uncharacterized protein</fullName>
    </submittedName>
</protein>
<gene>
    <name evidence="1" type="ORF">I7730_00925</name>
</gene>
<sequence>MTHSKAFRFTPISETYKVNQHENSNATTPNEVLGKVCRFLATLPQDELTKVLFPQTLTYDLSTGKQLSGLNQIISKVLSSERVESDVIPLALAEALLPEEKLKSLKSFPSINVNNIKKSREIHKVLKAKTGEMVGGEDIINWSRGEEDFVLGQRMVNVSDVLNLEPNIESQFSNIRSVSGSVIQVNEDFSAIIKGLIKVDHNISQFVGVAAGDSPGTMIANMGALDRDKSVSIAHISQLVKLTGYKELPNPLSTKYGEKRDAYLPKNLAKSTNPYRKFEDVLAAMVSLDVLKRMTNSGLKNEEQGLVIESVFSSKTGARQNLGRDKFYDDTLFARLLQNLITQFELSSYEVQEYIALRSFDGHRIKELISKDAPLSKFVEQCIQEDLENEERHKRTALFSSGVGDFDAIHKKIIEHFGESSETDAFYNYLMATFEYIGQSRKFSLENEQHKEESLQSAIVPKCIAFDGRTGRFFSPINNFVLNEFMKRHNVENGSFIPLSVAEGLAGGRSLKYLPRVHIGIFNGYRKPVQEVDSNGRPKVGENGEPIHKKDDAGNIIYKAISMGKESYRLSEPFVSLEQLTQIGVELKGVSMKPSLKQSTDSDALKIAKSLKDDVCPIKVDEFPVDRYIGLHVKTGYSKLSSMYAEIVELNNVFDPYKKEVIPEAQRLYKLDKEVGEFGCADISSKKSVYKSRSSFISELAAIRFAGVLNGGVIEESAKKRAANGGIHSSLYHWFKDLRSPEHFREEMVDLVYDIEASALKADSLIARKLAESRVLGTSLFDEYSSAAGTDNPIVESAVRMAERKPSDIVSRKMKF</sequence>
<comment type="caution">
    <text evidence="1">The sequence shown here is derived from an EMBL/GenBank/DDBJ whole genome shotgun (WGS) entry which is preliminary data.</text>
</comment>
<organism evidence="1">
    <name type="scientific">Vibrio vulnificus</name>
    <dbReference type="NCBI Taxonomy" id="672"/>
    <lineage>
        <taxon>Bacteria</taxon>
        <taxon>Pseudomonadati</taxon>
        <taxon>Pseudomonadota</taxon>
        <taxon>Gammaproteobacteria</taxon>
        <taxon>Vibrionales</taxon>
        <taxon>Vibrionaceae</taxon>
        <taxon>Vibrio</taxon>
    </lineage>
</organism>
<name>A0A8H9MVG2_VIBVL</name>
<dbReference type="AlphaFoldDB" id="A0A8H9MVG2"/>
<proteinExistence type="predicted"/>
<evidence type="ECO:0000313" key="1">
    <source>
        <dbReference type="EMBL" id="HAS8538362.1"/>
    </source>
</evidence>
<dbReference type="EMBL" id="DACRBY010000001">
    <property type="protein sequence ID" value="HAS8538362.1"/>
    <property type="molecule type" value="Genomic_DNA"/>
</dbReference>